<dbReference type="AlphaFoldDB" id="A0A0R1U2H4"/>
<dbReference type="EMBL" id="AZFM01000066">
    <property type="protein sequence ID" value="KRL87517.1"/>
    <property type="molecule type" value="Genomic_DNA"/>
</dbReference>
<dbReference type="PANTHER" id="PTHR37038:SF12">
    <property type="entry name" value="TRANSCRIPTIONAL REGULATOR"/>
    <property type="match status" value="1"/>
</dbReference>
<evidence type="ECO:0000259" key="1">
    <source>
        <dbReference type="Pfam" id="PF21259"/>
    </source>
</evidence>
<proteinExistence type="predicted"/>
<dbReference type="Proteomes" id="UP000051036">
    <property type="component" value="Unassembled WGS sequence"/>
</dbReference>
<name>A0A0R1U2H4_9LACO</name>
<dbReference type="STRING" id="1423763.FC46_GL001736"/>
<reference evidence="2 3" key="1">
    <citation type="journal article" date="2015" name="Genome Announc.">
        <title>Expanding the biotechnology potential of lactobacilli through comparative genomics of 213 strains and associated genera.</title>
        <authorList>
            <person name="Sun Z."/>
            <person name="Harris H.M."/>
            <person name="McCann A."/>
            <person name="Guo C."/>
            <person name="Argimon S."/>
            <person name="Zhang W."/>
            <person name="Yang X."/>
            <person name="Jeffery I.B."/>
            <person name="Cooney J.C."/>
            <person name="Kagawa T.F."/>
            <person name="Liu W."/>
            <person name="Song Y."/>
            <person name="Salvetti E."/>
            <person name="Wrobel A."/>
            <person name="Rasinkangas P."/>
            <person name="Parkhill J."/>
            <person name="Rea M.C."/>
            <person name="O'Sullivan O."/>
            <person name="Ritari J."/>
            <person name="Douillard F.P."/>
            <person name="Paul Ross R."/>
            <person name="Yang R."/>
            <person name="Briner A.E."/>
            <person name="Felis G.E."/>
            <person name="de Vos W.M."/>
            <person name="Barrangou R."/>
            <person name="Klaenhammer T.R."/>
            <person name="Caufield P.W."/>
            <person name="Cui Y."/>
            <person name="Zhang H."/>
            <person name="O'Toole P.W."/>
        </authorList>
    </citation>
    <scope>NUCLEOTIDE SEQUENCE [LARGE SCALE GENOMIC DNA]</scope>
    <source>
        <strain evidence="2 3">DSM 16043</strain>
    </source>
</reference>
<dbReference type="InterPro" id="IPR053163">
    <property type="entry name" value="HTH-type_regulator_Rgg"/>
</dbReference>
<dbReference type="PANTHER" id="PTHR37038">
    <property type="entry name" value="TRANSCRIPTIONAL REGULATOR-RELATED"/>
    <property type="match status" value="1"/>
</dbReference>
<dbReference type="PATRIC" id="fig|1423763.3.peg.1765"/>
<evidence type="ECO:0000313" key="3">
    <source>
        <dbReference type="Proteomes" id="UP000051036"/>
    </source>
</evidence>
<dbReference type="InterPro" id="IPR010057">
    <property type="entry name" value="Transcription_activator_Rgg_C"/>
</dbReference>
<accession>A0A0R1U2H4</accession>
<organism evidence="2 3">
    <name type="scientific">Lactobacillus kalixensis DSM 16043</name>
    <dbReference type="NCBI Taxonomy" id="1423763"/>
    <lineage>
        <taxon>Bacteria</taxon>
        <taxon>Bacillati</taxon>
        <taxon>Bacillota</taxon>
        <taxon>Bacilli</taxon>
        <taxon>Lactobacillales</taxon>
        <taxon>Lactobacillaceae</taxon>
        <taxon>Lactobacillus</taxon>
    </lineage>
</organism>
<keyword evidence="3" id="KW-1185">Reference proteome</keyword>
<feature type="domain" description="HTH-type transcriptional regulator Rgg C-terminal" evidence="1">
    <location>
        <begin position="103"/>
        <end position="250"/>
    </location>
</feature>
<dbReference type="Pfam" id="PF21259">
    <property type="entry name" value="Rgg_C"/>
    <property type="match status" value="1"/>
</dbReference>
<gene>
    <name evidence="2" type="ORF">FC46_GL001736</name>
</gene>
<sequence length="258" mass="30434">MAGTVLSTSYYSKIERGLNDIQLQDLVDILGQHRIRASKFIAKVENDTKNSDEIYNVELWRDEFKDAYYHQDVGKIIDLKNKFQRYMNHSPQAESLYFISVFAIALLQGKVDEIPNYIKNKVKNIVFSANDWDDYNLKVFSMTMMIYDHNDMDLLIDSILKKYRDVAHLSNHMQDLLSSITINYLANLCLQNRKEQAGKVYKFVDELPEIPRNFFAKTIVNYYRYYLEKDYEKADEIIKFLSENGMSHLVKNFIIPDK</sequence>
<evidence type="ECO:0000313" key="2">
    <source>
        <dbReference type="EMBL" id="KRL87517.1"/>
    </source>
</evidence>
<protein>
    <submittedName>
        <fullName evidence="2">XRE family transcriptional regulator</fullName>
    </submittedName>
</protein>
<comment type="caution">
    <text evidence="2">The sequence shown here is derived from an EMBL/GenBank/DDBJ whole genome shotgun (WGS) entry which is preliminary data.</text>
</comment>